<dbReference type="EMBL" id="BART01000239">
    <property type="protein sequence ID" value="GAG68444.1"/>
    <property type="molecule type" value="Genomic_DNA"/>
</dbReference>
<protein>
    <recommendedName>
        <fullName evidence="4">Dehydrogenase E1 component domain-containing protein</fullName>
    </recommendedName>
</protein>
<name>X0ZGL7_9ZZZZ</name>
<evidence type="ECO:0000256" key="2">
    <source>
        <dbReference type="ARBA" id="ARBA00023002"/>
    </source>
</evidence>
<dbReference type="PANTHER" id="PTHR11516:SF60">
    <property type="entry name" value="PYRUVATE DEHYDROGENASE E1 COMPONENT SUBUNIT ALPHA"/>
    <property type="match status" value="1"/>
</dbReference>
<accession>X0ZGL7</accession>
<dbReference type="CDD" id="cd02000">
    <property type="entry name" value="TPP_E1_PDC_ADC_BCADC"/>
    <property type="match status" value="1"/>
</dbReference>
<gene>
    <name evidence="5" type="ORF">S01H4_01336</name>
</gene>
<feature type="domain" description="Dehydrogenase E1 component" evidence="4">
    <location>
        <begin position="16"/>
        <end position="312"/>
    </location>
</feature>
<dbReference type="InterPro" id="IPR001017">
    <property type="entry name" value="DH_E1"/>
</dbReference>
<organism evidence="5">
    <name type="scientific">marine sediment metagenome</name>
    <dbReference type="NCBI Taxonomy" id="412755"/>
    <lineage>
        <taxon>unclassified sequences</taxon>
        <taxon>metagenomes</taxon>
        <taxon>ecological metagenomes</taxon>
    </lineage>
</organism>
<comment type="cofactor">
    <cofactor evidence="1">
        <name>thiamine diphosphate</name>
        <dbReference type="ChEBI" id="CHEBI:58937"/>
    </cofactor>
</comment>
<keyword evidence="3" id="KW-0786">Thiamine pyrophosphate</keyword>
<evidence type="ECO:0000259" key="4">
    <source>
        <dbReference type="Pfam" id="PF00676"/>
    </source>
</evidence>
<evidence type="ECO:0000256" key="3">
    <source>
        <dbReference type="ARBA" id="ARBA00023052"/>
    </source>
</evidence>
<dbReference type="SUPFAM" id="SSF52518">
    <property type="entry name" value="Thiamin diphosphate-binding fold (THDP-binding)"/>
    <property type="match status" value="1"/>
</dbReference>
<dbReference type="AlphaFoldDB" id="X0ZGL7"/>
<dbReference type="Gene3D" id="3.40.50.970">
    <property type="match status" value="1"/>
</dbReference>
<dbReference type="InterPro" id="IPR050642">
    <property type="entry name" value="PDH_E1_Alpha_Subunit"/>
</dbReference>
<dbReference type="Pfam" id="PF00676">
    <property type="entry name" value="E1_dh"/>
    <property type="match status" value="1"/>
</dbReference>
<keyword evidence="2" id="KW-0560">Oxidoreductase</keyword>
<dbReference type="InterPro" id="IPR029061">
    <property type="entry name" value="THDP-binding"/>
</dbReference>
<comment type="caution">
    <text evidence="5">The sequence shown here is derived from an EMBL/GenBank/DDBJ whole genome shotgun (WGS) entry which is preliminary data.</text>
</comment>
<reference evidence="5" key="1">
    <citation type="journal article" date="2014" name="Front. Microbiol.">
        <title>High frequency of phylogenetically diverse reductive dehalogenase-homologous genes in deep subseafloor sedimentary metagenomes.</title>
        <authorList>
            <person name="Kawai M."/>
            <person name="Futagami T."/>
            <person name="Toyoda A."/>
            <person name="Takaki Y."/>
            <person name="Nishi S."/>
            <person name="Hori S."/>
            <person name="Arai W."/>
            <person name="Tsubouchi T."/>
            <person name="Morono Y."/>
            <person name="Uchiyama I."/>
            <person name="Ito T."/>
            <person name="Fujiyama A."/>
            <person name="Inagaki F."/>
            <person name="Takami H."/>
        </authorList>
    </citation>
    <scope>NUCLEOTIDE SEQUENCE</scope>
    <source>
        <strain evidence="5">Expedition CK06-06</strain>
    </source>
</reference>
<evidence type="ECO:0000256" key="1">
    <source>
        <dbReference type="ARBA" id="ARBA00001964"/>
    </source>
</evidence>
<dbReference type="PANTHER" id="PTHR11516">
    <property type="entry name" value="PYRUVATE DEHYDROGENASE E1 COMPONENT, ALPHA SUBUNIT BACTERIAL AND ORGANELLAR"/>
    <property type="match status" value="1"/>
</dbReference>
<dbReference type="GO" id="GO:0006086">
    <property type="term" value="P:pyruvate decarboxylation to acetyl-CoA"/>
    <property type="evidence" value="ECO:0007669"/>
    <property type="project" value="TreeGrafter"/>
</dbReference>
<dbReference type="GO" id="GO:0004739">
    <property type="term" value="F:pyruvate dehydrogenase (acetyl-transferring) activity"/>
    <property type="evidence" value="ECO:0007669"/>
    <property type="project" value="TreeGrafter"/>
</dbReference>
<proteinExistence type="predicted"/>
<evidence type="ECO:0000313" key="5">
    <source>
        <dbReference type="EMBL" id="GAG68444.1"/>
    </source>
</evidence>
<sequence>MLGISEKTKIEMLKKLIEIRRFEEKAIQLYKTGKIWGYLHPCIGQEAVPVGACHAIGIQDYVISNHRGHGHCIARGADIRKMMAELFGKSTGYCKGRGGSMHIVDMELKILGENGIVGGGIPISVGAGLSCKMEGKGNVVVCFFGDGAANNGVFHESLNMAAIFKLPVIYICENNMYAISMRSADSVSCKDVGKRSCAYGIPGHIIDGSDPVEVYNAVKKAAGHARDSRGPSLIEAKTYRFYGHHPNDPAEYRGKEEVEYYTSEKDPVANFKSRLLEEKIITEEEIERIESEVDKKVKGAVTFAEKSPEPKLEEFLEEVEQI</sequence>